<dbReference type="SUPFAM" id="SSF52540">
    <property type="entry name" value="P-loop containing nucleoside triphosphate hydrolases"/>
    <property type="match status" value="1"/>
</dbReference>
<gene>
    <name evidence="3" type="ORF">HPTL_1647</name>
</gene>
<dbReference type="AlphaFoldDB" id="A0A2Z6DZG7"/>
<keyword evidence="4" id="KW-1185">Reference proteome</keyword>
<feature type="domain" description="Endonuclease GajA/Old nuclease/RecF-like AAA" evidence="1">
    <location>
        <begin position="10"/>
        <end position="76"/>
    </location>
</feature>
<protein>
    <recommendedName>
        <fullName evidence="5">ATPase AAA-type core domain-containing protein</fullName>
    </recommendedName>
</protein>
<feature type="domain" description="ATPase AAA-type core" evidence="2">
    <location>
        <begin position="215"/>
        <end position="295"/>
    </location>
</feature>
<dbReference type="Proteomes" id="UP000262004">
    <property type="component" value="Chromosome"/>
</dbReference>
<reference evidence="3 4" key="1">
    <citation type="submission" date="2018-04" db="EMBL/GenBank/DDBJ databases">
        <title>Complete genome sequence of Hydrogenophilus thermoluteolus TH-1.</title>
        <authorList>
            <person name="Arai H."/>
        </authorList>
    </citation>
    <scope>NUCLEOTIDE SEQUENCE [LARGE SCALE GENOMIC DNA]</scope>
    <source>
        <strain evidence="3 4">TH-1</strain>
    </source>
</reference>
<evidence type="ECO:0000259" key="1">
    <source>
        <dbReference type="Pfam" id="PF13175"/>
    </source>
</evidence>
<dbReference type="InterPro" id="IPR003959">
    <property type="entry name" value="ATPase_AAA_core"/>
</dbReference>
<organism evidence="3 4">
    <name type="scientific">Hydrogenophilus thermoluteolus</name>
    <name type="common">Pseudomonas hydrogenothermophila</name>
    <dbReference type="NCBI Taxonomy" id="297"/>
    <lineage>
        <taxon>Bacteria</taxon>
        <taxon>Pseudomonadati</taxon>
        <taxon>Pseudomonadota</taxon>
        <taxon>Hydrogenophilia</taxon>
        <taxon>Hydrogenophilales</taxon>
        <taxon>Hydrogenophilaceae</taxon>
        <taxon>Hydrogenophilus</taxon>
    </lineage>
</organism>
<dbReference type="GO" id="GO:0016887">
    <property type="term" value="F:ATP hydrolysis activity"/>
    <property type="evidence" value="ECO:0007669"/>
    <property type="project" value="InterPro"/>
</dbReference>
<dbReference type="Gene3D" id="3.40.50.300">
    <property type="entry name" value="P-loop containing nucleotide triphosphate hydrolases"/>
    <property type="match status" value="1"/>
</dbReference>
<name>A0A2Z6DZG7_HYDTE</name>
<evidence type="ECO:0000259" key="2">
    <source>
        <dbReference type="Pfam" id="PF13304"/>
    </source>
</evidence>
<dbReference type="InterPro" id="IPR041685">
    <property type="entry name" value="AAA_GajA/Old/RecF-like"/>
</dbReference>
<accession>A0A2Z6DZG7</accession>
<evidence type="ECO:0000313" key="3">
    <source>
        <dbReference type="EMBL" id="BBD77907.1"/>
    </source>
</evidence>
<evidence type="ECO:0008006" key="5">
    <source>
        <dbReference type="Google" id="ProtNLM"/>
    </source>
</evidence>
<dbReference type="KEGG" id="htl:HPTL_1647"/>
<dbReference type="InterPro" id="IPR027417">
    <property type="entry name" value="P-loop_NTPase"/>
</dbReference>
<dbReference type="EMBL" id="AP018558">
    <property type="protein sequence ID" value="BBD77907.1"/>
    <property type="molecule type" value="Genomic_DNA"/>
</dbReference>
<dbReference type="GO" id="GO:0005524">
    <property type="term" value="F:ATP binding"/>
    <property type="evidence" value="ECO:0007669"/>
    <property type="project" value="InterPro"/>
</dbReference>
<dbReference type="PANTHER" id="PTHR40396">
    <property type="entry name" value="ATPASE-LIKE PROTEIN"/>
    <property type="match status" value="1"/>
</dbReference>
<dbReference type="Pfam" id="PF13304">
    <property type="entry name" value="AAA_21"/>
    <property type="match status" value="1"/>
</dbReference>
<dbReference type="Pfam" id="PF13175">
    <property type="entry name" value="AAA_15"/>
    <property type="match status" value="1"/>
</dbReference>
<evidence type="ECO:0000313" key="4">
    <source>
        <dbReference type="Proteomes" id="UP000262004"/>
    </source>
</evidence>
<sequence length="391" mass="44098">MTMTAAVDDLQRLTVKNFGPIVEADVEFGDLTVLVGPQATGKSVFLQLLKLLVDTAIIHQEFARHEIDWRNNLNDLFEIYFGEGMSRIFSKESQVFVDDKPLPLEGLAKPQLSSASSERIFYIPAQRVLSMRDGVTHPFTDYRAGDPFCLREFSEKLHVLVQGEFVTGKFFPQTNRLKKCLRNLVEGQIYGNLSLIKDSSGYQKRIVLETREKARLPYLVWSAGQREFTPLLLGFYWLLPPSKTPRRQALRWAIVEEPEMGLHPNAISATLAIVLELLARGYRVCISTHSPHVLDVIWALRFLIEHGGRREDVKDMLGLKGSGADKIANAALQKNYRTYFFSHHQPVIDISSLDPGAEKPEISGWGGLTGFSGHVGEIVARVARRWEEHAA</sequence>
<dbReference type="PANTHER" id="PTHR40396:SF1">
    <property type="entry name" value="ATPASE AAA-TYPE CORE DOMAIN-CONTAINING PROTEIN"/>
    <property type="match status" value="1"/>
</dbReference>
<proteinExistence type="predicted"/>